<dbReference type="PROSITE" id="PS51257">
    <property type="entry name" value="PROKAR_LIPOPROTEIN"/>
    <property type="match status" value="1"/>
</dbReference>
<dbReference type="AlphaFoldDB" id="A0A1C3RLH6"/>
<dbReference type="EMBL" id="FLYE01000048">
    <property type="protein sequence ID" value="SCA58170.1"/>
    <property type="molecule type" value="Genomic_DNA"/>
</dbReference>
<dbReference type="Proteomes" id="UP000231658">
    <property type="component" value="Unassembled WGS sequence"/>
</dbReference>
<name>A0A1C3RLH6_9PROT</name>
<keyword evidence="3" id="KW-1185">Reference proteome</keyword>
<dbReference type="Pfam" id="PF14436">
    <property type="entry name" value="EndoU_bacteria"/>
    <property type="match status" value="1"/>
</dbReference>
<dbReference type="STRING" id="1867952.MTBPR1_90017"/>
<dbReference type="RefSeq" id="WP_069190175.1">
    <property type="nucleotide sequence ID" value="NZ_FLYE01000048.1"/>
</dbReference>
<organism evidence="2 3">
    <name type="scientific">Candidatus Terasakiella magnetica</name>
    <dbReference type="NCBI Taxonomy" id="1867952"/>
    <lineage>
        <taxon>Bacteria</taxon>
        <taxon>Pseudomonadati</taxon>
        <taxon>Pseudomonadota</taxon>
        <taxon>Alphaproteobacteria</taxon>
        <taxon>Rhodospirillales</taxon>
        <taxon>Terasakiellaceae</taxon>
        <taxon>Terasakiella</taxon>
    </lineage>
</organism>
<feature type="domain" description="Bacterial EndoU nuclease" evidence="1">
    <location>
        <begin position="50"/>
        <end position="178"/>
    </location>
</feature>
<protein>
    <recommendedName>
        <fullName evidence="1">Bacterial EndoU nuclease domain-containing protein</fullName>
    </recommendedName>
</protein>
<reference evidence="2 3" key="1">
    <citation type="submission" date="2016-07" db="EMBL/GenBank/DDBJ databases">
        <authorList>
            <person name="Lefevre C.T."/>
        </authorList>
    </citation>
    <scope>NUCLEOTIDE SEQUENCE [LARGE SCALE GENOMIC DNA]</scope>
    <source>
        <strain evidence="2">PR1</strain>
    </source>
</reference>
<proteinExistence type="predicted"/>
<sequence length="183" mass="20520">MRTPFNIIFFDKKTIRAVVFSLQVAFVLSCWSFGVFAAEWSETTPPINLTHIFKGEINKQSRAVGFHARPFGKDPEGAELSEIRSGPNQYGVYTGSAEIFDPEGEEWKPKNFSSFFPDLMTQNKVVEAILAAYKKAKVNKRGKWRGRSSYGFSIEGWLCPKGGTSTCPDGAINTAYPIYKKDK</sequence>
<gene>
    <name evidence="2" type="ORF">MTBPR1_90017</name>
</gene>
<accession>A0A1C3RLH6</accession>
<evidence type="ECO:0000313" key="2">
    <source>
        <dbReference type="EMBL" id="SCA58170.1"/>
    </source>
</evidence>
<dbReference type="InterPro" id="IPR029501">
    <property type="entry name" value="EndoU_bac"/>
</dbReference>
<evidence type="ECO:0000259" key="1">
    <source>
        <dbReference type="Pfam" id="PF14436"/>
    </source>
</evidence>
<evidence type="ECO:0000313" key="3">
    <source>
        <dbReference type="Proteomes" id="UP000231658"/>
    </source>
</evidence>
<dbReference type="GO" id="GO:0004519">
    <property type="term" value="F:endonuclease activity"/>
    <property type="evidence" value="ECO:0007669"/>
    <property type="project" value="InterPro"/>
</dbReference>